<dbReference type="GeneID" id="92031863"/>
<name>A0ABR1MB63_9PEZI</name>
<keyword evidence="1" id="KW-0732">Signal</keyword>
<gene>
    <name evidence="2" type="ORF">J3D65DRAFT_611811</name>
</gene>
<accession>A0ABR1MB63</accession>
<keyword evidence="3" id="KW-1185">Reference proteome</keyword>
<comment type="caution">
    <text evidence="2">The sequence shown here is derived from an EMBL/GenBank/DDBJ whole genome shotgun (WGS) entry which is preliminary data.</text>
</comment>
<dbReference type="EMBL" id="JBBPEH010000001">
    <property type="protein sequence ID" value="KAK7545110.1"/>
    <property type="molecule type" value="Genomic_DNA"/>
</dbReference>
<organism evidence="2 3">
    <name type="scientific">Phyllosticta citribraziliensis</name>
    <dbReference type="NCBI Taxonomy" id="989973"/>
    <lineage>
        <taxon>Eukaryota</taxon>
        <taxon>Fungi</taxon>
        <taxon>Dikarya</taxon>
        <taxon>Ascomycota</taxon>
        <taxon>Pezizomycotina</taxon>
        <taxon>Dothideomycetes</taxon>
        <taxon>Dothideomycetes incertae sedis</taxon>
        <taxon>Botryosphaeriales</taxon>
        <taxon>Phyllostictaceae</taxon>
        <taxon>Phyllosticta</taxon>
    </lineage>
</organism>
<feature type="chain" id="PRO_5045718611" evidence="1">
    <location>
        <begin position="21"/>
        <end position="146"/>
    </location>
</feature>
<sequence length="146" mass="14623">MSSLRHLFVLTAALSTTAHATGTITVINQCSNALTLDAGSAFTLAAGATAAPITYGADALEVRVYTDAAKPLILEATAAGGMVYYDVASIGGNDVGSYTVASSNGDCVPITCPAQSTSCTTPYQTTGDSTSHSCADGASLTWTLCG</sequence>
<evidence type="ECO:0000313" key="2">
    <source>
        <dbReference type="EMBL" id="KAK7545110.1"/>
    </source>
</evidence>
<reference evidence="2 3" key="1">
    <citation type="submission" date="2024-04" db="EMBL/GenBank/DDBJ databases">
        <title>Phyllosticta paracitricarpa is synonymous to the EU quarantine fungus P. citricarpa based on phylogenomic analyses.</title>
        <authorList>
            <consortium name="Lawrence Berkeley National Laboratory"/>
            <person name="Van ingen-buijs V.A."/>
            <person name="Van westerhoven A.C."/>
            <person name="Haridas S."/>
            <person name="Skiadas P."/>
            <person name="Martin F."/>
            <person name="Groenewald J.Z."/>
            <person name="Crous P.W."/>
            <person name="Seidl M.F."/>
        </authorList>
    </citation>
    <scope>NUCLEOTIDE SEQUENCE [LARGE SCALE GENOMIC DNA]</scope>
    <source>
        <strain evidence="2 3">CPC 17464</strain>
    </source>
</reference>
<dbReference type="Proteomes" id="UP001360953">
    <property type="component" value="Unassembled WGS sequence"/>
</dbReference>
<proteinExistence type="predicted"/>
<evidence type="ECO:0000256" key="1">
    <source>
        <dbReference type="SAM" id="SignalP"/>
    </source>
</evidence>
<evidence type="ECO:0000313" key="3">
    <source>
        <dbReference type="Proteomes" id="UP001360953"/>
    </source>
</evidence>
<feature type="signal peptide" evidence="1">
    <location>
        <begin position="1"/>
        <end position="20"/>
    </location>
</feature>
<protein>
    <submittedName>
        <fullName evidence="2">Uncharacterized protein</fullName>
    </submittedName>
</protein>
<dbReference type="RefSeq" id="XP_066660345.1">
    <property type="nucleotide sequence ID" value="XM_066798957.1"/>
</dbReference>